<protein>
    <submittedName>
        <fullName evidence="2">Complex I NDUFA9 subunit family protein</fullName>
    </submittedName>
</protein>
<comment type="caution">
    <text evidence="2">The sequence shown here is derived from an EMBL/GenBank/DDBJ whole genome shotgun (WGS) entry which is preliminary data.</text>
</comment>
<dbReference type="InterPro" id="IPR051207">
    <property type="entry name" value="ComplexI_NDUFA9_subunit"/>
</dbReference>
<evidence type="ECO:0000313" key="2">
    <source>
        <dbReference type="EMBL" id="MFC5295270.1"/>
    </source>
</evidence>
<name>A0ABW0FA28_9HYPH</name>
<dbReference type="InterPro" id="IPR036291">
    <property type="entry name" value="NAD(P)-bd_dom_sf"/>
</dbReference>
<feature type="domain" description="NAD-dependent epimerase/dehydratase" evidence="1">
    <location>
        <begin position="11"/>
        <end position="220"/>
    </location>
</feature>
<evidence type="ECO:0000313" key="3">
    <source>
        <dbReference type="Proteomes" id="UP001595976"/>
    </source>
</evidence>
<dbReference type="EMBL" id="JBHSLI010000009">
    <property type="protein sequence ID" value="MFC5295270.1"/>
    <property type="molecule type" value="Genomic_DNA"/>
</dbReference>
<reference evidence="3" key="1">
    <citation type="journal article" date="2019" name="Int. J. Syst. Evol. Microbiol.">
        <title>The Global Catalogue of Microorganisms (GCM) 10K type strain sequencing project: providing services to taxonomists for standard genome sequencing and annotation.</title>
        <authorList>
            <consortium name="The Broad Institute Genomics Platform"/>
            <consortium name="The Broad Institute Genome Sequencing Center for Infectious Disease"/>
            <person name="Wu L."/>
            <person name="Ma J."/>
        </authorList>
    </citation>
    <scope>NUCLEOTIDE SEQUENCE [LARGE SCALE GENOMIC DNA]</scope>
    <source>
        <strain evidence="3">CGMCC 1.15643</strain>
    </source>
</reference>
<dbReference type="InterPro" id="IPR001509">
    <property type="entry name" value="Epimerase_deHydtase"/>
</dbReference>
<organism evidence="2 3">
    <name type="scientific">Bosea minatitlanensis</name>
    <dbReference type="NCBI Taxonomy" id="128782"/>
    <lineage>
        <taxon>Bacteria</taxon>
        <taxon>Pseudomonadati</taxon>
        <taxon>Pseudomonadota</taxon>
        <taxon>Alphaproteobacteria</taxon>
        <taxon>Hyphomicrobiales</taxon>
        <taxon>Boseaceae</taxon>
        <taxon>Bosea</taxon>
    </lineage>
</organism>
<dbReference type="PANTHER" id="PTHR12126:SF11">
    <property type="entry name" value="NADH DEHYDROGENASE [UBIQUINONE] 1 ALPHA SUBCOMPLEX SUBUNIT 9, MITOCHONDRIAL"/>
    <property type="match status" value="1"/>
</dbReference>
<dbReference type="RefSeq" id="WP_158446197.1">
    <property type="nucleotide sequence ID" value="NZ_JAOAOS010000010.1"/>
</dbReference>
<dbReference type="Pfam" id="PF01370">
    <property type="entry name" value="Epimerase"/>
    <property type="match status" value="1"/>
</dbReference>
<sequence>MAVQAPSQQLVTVFGGSGFLGRHVVRALVKRGYRVRVAVRRPDLAGFLQPLGVVGQIHAVQANLRYPASVTAAAMGADAVVNLVGIMKESGRQSFGAVQANGAHAVALACATAGIGRLVQVSALGADAESRSAYARTKAEGEAAVRQVVPQAVILRPSVMFGPEDTFFNRYAAMARMLPVLPLIGDGEVRLQPAFVGDVAEVVARAVDGGIAPGQVYELGGPEVMSLRRIVEDICKVTGRRRLIAPLPLPLAGVVARVLEVVDTLTLGLLPNELKLTRDQVLLLGQDNVVSPAAVREGRDFAGLGIAPVSVEAEVPSYLWRFRKTGQFEGARTA</sequence>
<keyword evidence="3" id="KW-1185">Reference proteome</keyword>
<dbReference type="PANTHER" id="PTHR12126">
    <property type="entry name" value="NADH-UBIQUINONE OXIDOREDUCTASE 39 KDA SUBUNIT-RELATED"/>
    <property type="match status" value="1"/>
</dbReference>
<evidence type="ECO:0000259" key="1">
    <source>
        <dbReference type="Pfam" id="PF01370"/>
    </source>
</evidence>
<dbReference type="Gene3D" id="3.40.50.720">
    <property type="entry name" value="NAD(P)-binding Rossmann-like Domain"/>
    <property type="match status" value="1"/>
</dbReference>
<dbReference type="SUPFAM" id="SSF51735">
    <property type="entry name" value="NAD(P)-binding Rossmann-fold domains"/>
    <property type="match status" value="1"/>
</dbReference>
<gene>
    <name evidence="2" type="ORF">ACFPK2_19950</name>
</gene>
<dbReference type="Proteomes" id="UP001595976">
    <property type="component" value="Unassembled WGS sequence"/>
</dbReference>
<accession>A0ABW0FA28</accession>
<dbReference type="CDD" id="cd05271">
    <property type="entry name" value="NDUFA9_like_SDR_a"/>
    <property type="match status" value="1"/>
</dbReference>
<proteinExistence type="predicted"/>